<dbReference type="SUPFAM" id="SSF52540">
    <property type="entry name" value="P-loop containing nucleoside triphosphate hydrolases"/>
    <property type="match status" value="1"/>
</dbReference>
<keyword evidence="3" id="KW-0611">Plant defense</keyword>
<feature type="coiled-coil region" evidence="4">
    <location>
        <begin position="52"/>
        <end position="79"/>
    </location>
</feature>
<dbReference type="Pfam" id="PF00931">
    <property type="entry name" value="NB-ARC"/>
    <property type="match status" value="1"/>
</dbReference>
<evidence type="ECO:0000256" key="2">
    <source>
        <dbReference type="ARBA" id="ARBA00022737"/>
    </source>
</evidence>
<evidence type="ECO:0000256" key="3">
    <source>
        <dbReference type="ARBA" id="ARBA00022821"/>
    </source>
</evidence>
<dbReference type="Pfam" id="PF23598">
    <property type="entry name" value="LRR_14"/>
    <property type="match status" value="1"/>
</dbReference>
<protein>
    <recommendedName>
        <fullName evidence="5">RPW8 domain-containing protein</fullName>
    </recommendedName>
</protein>
<sequence length="839" mass="96065">MADLLSGAAVGAGLQEVLKYALKTIEKGREFRPTLKRNMETLDALAPVVEKIKRYSNELDHSKEEIERLENEIRAGRELVNKCSKFRWWKFLSFPRSRDKLQEKDRRLIRHLSIDVQAQMARDTMEILCKVREILDILMKESCGVGNPGKGELLRGLSGAPEIPEYTVGLDEPLKKLKIELLKDGSVSVLLLTGLAGSGKSTLAKKLCWDDQVKGKFGENIFFVTVSKTPNLKTIVRILFEHCGRQVLEFQSDEDAINRLGRLLRQVGTEKSPILLVLDDVWPGSEGLVEKFKFQISNYKILVTSRVAFPRFENPCHLKPLNHDDAVSLFRHFAQLKSSSSDMPDENLVQEIVRECKGSPLALEVIGGGLCNRPSVVWQSMKDRLKLKSNNDLLNCLKNCLDILEDESSINEKECFMDLGLFPEDHRIHVPALIDMWAELYELDEDGKKAMNIIHNLTDKNLVNLIVTRKVALDTELYYNNHFLTQHDLLRELAIHESSQEPFEQRERLMIDLNGNNRPEWWIGQNEEGIISRLLFSFFPLRWMVDQKQQHVVARTLSISTDETFTSDWCNMQPDKVEVLVLNIQSSKYSLPVFTDKMNKLKVLIVINYGFHPSELDKFELLGYLPYLKRIRLEKVSVPCLCQMRGLKKLSLYMCNTRPAFNTSSIKISDALPNLEELNIDYCNDLVELPSDFCKITTMKKLSITSCHKLCALPQEIGELENLELLRLSSCSYLQEMPESVGKLHKLCFLDISDCVSLAQLPEDIGDLHSLERLYIWGCSRLSELPYSVMNFGELKHVICVVCDEEGTALWENFSNIRNLKIQICNTDISLDWLHGIRS</sequence>
<dbReference type="Gene3D" id="1.10.8.430">
    <property type="entry name" value="Helical domain of apoptotic protease-activating factors"/>
    <property type="match status" value="1"/>
</dbReference>
<proteinExistence type="inferred from homology"/>
<name>A0AAN9L7X8_CANGL</name>
<keyword evidence="4" id="KW-0175">Coiled coil</keyword>
<evidence type="ECO:0000256" key="1">
    <source>
        <dbReference type="ARBA" id="ARBA00008894"/>
    </source>
</evidence>
<dbReference type="PANTHER" id="PTHR36766:SF28">
    <property type="entry name" value="PLANT BROAD-SPECTRUM MILDEW RESISTANCE PROTEIN RPW8"/>
    <property type="match status" value="1"/>
</dbReference>
<dbReference type="InterPro" id="IPR036388">
    <property type="entry name" value="WH-like_DNA-bd_sf"/>
</dbReference>
<comment type="caution">
    <text evidence="6">The sequence shown here is derived from an EMBL/GenBank/DDBJ whole genome shotgun (WGS) entry which is preliminary data.</text>
</comment>
<dbReference type="Gene3D" id="3.40.50.300">
    <property type="entry name" value="P-loop containing nucleotide triphosphate hydrolases"/>
    <property type="match status" value="1"/>
</dbReference>
<accession>A0AAN9L7X8</accession>
<dbReference type="Gene3D" id="1.10.10.10">
    <property type="entry name" value="Winged helix-like DNA-binding domain superfamily/Winged helix DNA-binding domain"/>
    <property type="match status" value="1"/>
</dbReference>
<comment type="similarity">
    <text evidence="1">Belongs to the disease resistance NB-LRR family.</text>
</comment>
<dbReference type="Pfam" id="PF05659">
    <property type="entry name" value="RPW8"/>
    <property type="match status" value="1"/>
</dbReference>
<dbReference type="PANTHER" id="PTHR36766">
    <property type="entry name" value="PLANT BROAD-SPECTRUM MILDEW RESISTANCE PROTEIN RPW8"/>
    <property type="match status" value="1"/>
</dbReference>
<dbReference type="InterPro" id="IPR055414">
    <property type="entry name" value="LRR_R13L4/SHOC2-like"/>
</dbReference>
<evidence type="ECO:0000313" key="7">
    <source>
        <dbReference type="Proteomes" id="UP001367508"/>
    </source>
</evidence>
<keyword evidence="7" id="KW-1185">Reference proteome</keyword>
<evidence type="ECO:0000313" key="6">
    <source>
        <dbReference type="EMBL" id="KAK7331122.1"/>
    </source>
</evidence>
<reference evidence="6 7" key="1">
    <citation type="submission" date="2024-01" db="EMBL/GenBank/DDBJ databases">
        <title>The genomes of 5 underutilized Papilionoideae crops provide insights into root nodulation and disease resistanc.</title>
        <authorList>
            <person name="Jiang F."/>
        </authorList>
    </citation>
    <scope>NUCLEOTIDE SEQUENCE [LARGE SCALE GENOMIC DNA]</scope>
    <source>
        <strain evidence="6">LVBAO_FW01</strain>
        <tissue evidence="6">Leaves</tissue>
    </source>
</reference>
<dbReference type="InterPro" id="IPR027417">
    <property type="entry name" value="P-loop_NTPase"/>
</dbReference>
<dbReference type="Proteomes" id="UP001367508">
    <property type="component" value="Unassembled WGS sequence"/>
</dbReference>
<dbReference type="GO" id="GO:0006952">
    <property type="term" value="P:defense response"/>
    <property type="evidence" value="ECO:0007669"/>
    <property type="project" value="UniProtKB-KW"/>
</dbReference>
<dbReference type="Gene3D" id="3.80.10.10">
    <property type="entry name" value="Ribonuclease Inhibitor"/>
    <property type="match status" value="1"/>
</dbReference>
<dbReference type="InterPro" id="IPR032675">
    <property type="entry name" value="LRR_dom_sf"/>
</dbReference>
<dbReference type="GO" id="GO:0043531">
    <property type="term" value="F:ADP binding"/>
    <property type="evidence" value="ECO:0007669"/>
    <property type="project" value="InterPro"/>
</dbReference>
<keyword evidence="2" id="KW-0677">Repeat</keyword>
<dbReference type="InterPro" id="IPR002182">
    <property type="entry name" value="NB-ARC"/>
</dbReference>
<dbReference type="InterPro" id="IPR008808">
    <property type="entry name" value="Powdery_mildew-R_dom"/>
</dbReference>
<feature type="domain" description="RPW8" evidence="5">
    <location>
        <begin position="1"/>
        <end position="150"/>
    </location>
</feature>
<evidence type="ECO:0000256" key="4">
    <source>
        <dbReference type="SAM" id="Coils"/>
    </source>
</evidence>
<dbReference type="PRINTS" id="PR00364">
    <property type="entry name" value="DISEASERSIST"/>
</dbReference>
<dbReference type="EMBL" id="JAYMYQ010000005">
    <property type="protein sequence ID" value="KAK7331122.1"/>
    <property type="molecule type" value="Genomic_DNA"/>
</dbReference>
<gene>
    <name evidence="6" type="ORF">VNO77_25336</name>
</gene>
<evidence type="ECO:0000259" key="5">
    <source>
        <dbReference type="PROSITE" id="PS51153"/>
    </source>
</evidence>
<dbReference type="InterPro" id="IPR042197">
    <property type="entry name" value="Apaf_helical"/>
</dbReference>
<organism evidence="6 7">
    <name type="scientific">Canavalia gladiata</name>
    <name type="common">Sword bean</name>
    <name type="synonym">Dolichos gladiatus</name>
    <dbReference type="NCBI Taxonomy" id="3824"/>
    <lineage>
        <taxon>Eukaryota</taxon>
        <taxon>Viridiplantae</taxon>
        <taxon>Streptophyta</taxon>
        <taxon>Embryophyta</taxon>
        <taxon>Tracheophyta</taxon>
        <taxon>Spermatophyta</taxon>
        <taxon>Magnoliopsida</taxon>
        <taxon>eudicotyledons</taxon>
        <taxon>Gunneridae</taxon>
        <taxon>Pentapetalae</taxon>
        <taxon>rosids</taxon>
        <taxon>fabids</taxon>
        <taxon>Fabales</taxon>
        <taxon>Fabaceae</taxon>
        <taxon>Papilionoideae</taxon>
        <taxon>50 kb inversion clade</taxon>
        <taxon>NPAAA clade</taxon>
        <taxon>indigoferoid/millettioid clade</taxon>
        <taxon>Phaseoleae</taxon>
        <taxon>Canavalia</taxon>
    </lineage>
</organism>
<dbReference type="PROSITE" id="PS51153">
    <property type="entry name" value="RPW8"/>
    <property type="match status" value="1"/>
</dbReference>
<dbReference type="SUPFAM" id="SSF52047">
    <property type="entry name" value="RNI-like"/>
    <property type="match status" value="1"/>
</dbReference>
<dbReference type="AlphaFoldDB" id="A0AAN9L7X8"/>